<protein>
    <submittedName>
        <fullName evidence="2">Uncharacterized protein</fullName>
    </submittedName>
</protein>
<evidence type="ECO:0000313" key="2">
    <source>
        <dbReference type="EMBL" id="RCV28693.1"/>
    </source>
</evidence>
<organism evidence="2">
    <name type="scientific">Setaria italica</name>
    <name type="common">Foxtail millet</name>
    <name type="synonym">Panicum italicum</name>
    <dbReference type="NCBI Taxonomy" id="4555"/>
    <lineage>
        <taxon>Eukaryota</taxon>
        <taxon>Viridiplantae</taxon>
        <taxon>Streptophyta</taxon>
        <taxon>Embryophyta</taxon>
        <taxon>Tracheophyta</taxon>
        <taxon>Spermatophyta</taxon>
        <taxon>Magnoliopsida</taxon>
        <taxon>Liliopsida</taxon>
        <taxon>Poales</taxon>
        <taxon>Poaceae</taxon>
        <taxon>PACMAD clade</taxon>
        <taxon>Panicoideae</taxon>
        <taxon>Panicodae</taxon>
        <taxon>Paniceae</taxon>
        <taxon>Cenchrinae</taxon>
        <taxon>Setaria</taxon>
    </lineage>
</organism>
<proteinExistence type="predicted"/>
<dbReference type="EMBL" id="CM003532">
    <property type="protein sequence ID" value="RCV28693.1"/>
    <property type="molecule type" value="Genomic_DNA"/>
</dbReference>
<reference evidence="2" key="2">
    <citation type="submission" date="2015-07" db="EMBL/GenBank/DDBJ databases">
        <authorList>
            <person name="Noorani M."/>
        </authorList>
    </citation>
    <scope>NUCLEOTIDE SEQUENCE</scope>
    <source>
        <strain evidence="2">Yugu1</strain>
    </source>
</reference>
<name>A0A368REY0_SETIT</name>
<sequence length="169" mass="19180">MRRSACGYGGYGQPQPDMNMNYHRSHSEHVTKFAGNPRHAGCGGAVQHHTAVHKESFEEVDGDCYDPRRGHSNHALQQQQQAHRHHNGGGSHRYETYQETYEESCEEDTYEESCEEETYSAGRRHGNGHAGGGRRYEYESYKETFCYEDEEEVVGGGGYAQLKRGQRCA</sequence>
<feature type="region of interest" description="Disordered" evidence="1">
    <location>
        <begin position="62"/>
        <end position="93"/>
    </location>
</feature>
<evidence type="ECO:0000256" key="1">
    <source>
        <dbReference type="SAM" id="MobiDB-lite"/>
    </source>
</evidence>
<gene>
    <name evidence="2" type="ORF">SETIT_5G422800v2</name>
</gene>
<reference evidence="2" key="1">
    <citation type="journal article" date="2012" name="Nat. Biotechnol.">
        <title>Reference genome sequence of the model plant Setaria.</title>
        <authorList>
            <person name="Bennetzen J.L."/>
            <person name="Schmutz J."/>
            <person name="Wang H."/>
            <person name="Percifield R."/>
            <person name="Hawkins J."/>
            <person name="Pontaroli A.C."/>
            <person name="Estep M."/>
            <person name="Feng L."/>
            <person name="Vaughn J.N."/>
            <person name="Grimwood J."/>
            <person name="Jenkins J."/>
            <person name="Barry K."/>
            <person name="Lindquist E."/>
            <person name="Hellsten U."/>
            <person name="Deshpande S."/>
            <person name="Wang X."/>
            <person name="Wu X."/>
            <person name="Mitros T."/>
            <person name="Triplett J."/>
            <person name="Yang X."/>
            <person name="Ye C.Y."/>
            <person name="Mauro-Herrera M."/>
            <person name="Wang L."/>
            <person name="Li P."/>
            <person name="Sharma M."/>
            <person name="Sharma R."/>
            <person name="Ronald P.C."/>
            <person name="Panaud O."/>
            <person name="Kellogg E.A."/>
            <person name="Brutnell T.P."/>
            <person name="Doust A.N."/>
            <person name="Tuskan G.A."/>
            <person name="Rokhsar D."/>
            <person name="Devos K.M."/>
        </authorList>
    </citation>
    <scope>NUCLEOTIDE SEQUENCE [LARGE SCALE GENOMIC DNA]</scope>
    <source>
        <strain evidence="2">Yugu1</strain>
    </source>
</reference>
<accession>A0A368REY0</accession>
<dbReference type="OrthoDB" id="716078at2759"/>
<dbReference type="AlphaFoldDB" id="A0A368REY0"/>